<dbReference type="GO" id="GO:0005524">
    <property type="term" value="F:ATP binding"/>
    <property type="evidence" value="ECO:0007669"/>
    <property type="project" value="UniProtKB-KW"/>
</dbReference>
<sequence>MRLQEPLPPASQPRLRVPLRAVLIIPFILQISIAVGLTTFFSLRNGQKAVNDVASQLRNEVTAHISQHLADYVAKPQLVTQINANAARFGTLDLQNAASLERHFWQQMHVFNATQPIAFGSEQGTIHSIDRMRDGSLVIRVIDSSTNGKYHTYSIDQQGNRDRLLKVNTTFDPRTRPWYVEAVQAKQPTWTNVYPYFSSLGLAISATRPVYDERGRLLGVTNATLSLVELGNFLSNLKIGRSGQTFIVDRSGNLIASSTSEQPFRSRRAGGEERRERIPAIASRDPVTRQTAQYLEHYFDNFNNIRASQQLAYTINQQQYLIQVAPFSDRYGLDWLIVVGVPEADFMEHIEANTRTTILLCLMALVVSTLMGILTSQCIARPIARVIAAAQEISHGKLNQTITARNIEELDSLTQAFNQMSMQLQASFAALETANEELEVRVEQRTAELQERSLQLKQAFDFEATLKRITDRVRDTLDESQILQTVMQELTAVLRVECCSTAIYDLEQNVLNITYEYAKPTWAASRGQRIPLDTDPFGIHQSLMRGQDLQLCQLFPNFGRSRASILACPIFDEQSILADIWLFQQADHIYSDLEIRLVQQVTNQCAIAMRQARLYQAAQSQVEELQKLHRLKDDFLSTVSHELRTPVSNMKLAIYMLRLAPDLERQQKYLNILETECKREVDLINDLLDLQRLEASDQSIALQPIDLQEWLPPIIQSFQSRLHARQQAFTLNLPPTTHILHSSPDNLGRLLAELLNNACKYTPSHGEICFTLHQDLDASYSNEPPSLLTQFEVRNQAEIPQAEISHIFEKFYRIPNSDLWNQGGTGLGLALVKKLVEQLEGEITVNSEDGWTTFKVSLRSALL</sequence>
<evidence type="ECO:0000259" key="15">
    <source>
        <dbReference type="PROSITE" id="PS50885"/>
    </source>
</evidence>
<comment type="catalytic activity">
    <reaction evidence="1">
        <text>ATP + protein L-histidine = ADP + protein N-phospho-L-histidine.</text>
        <dbReference type="EC" id="2.7.13.3"/>
    </reaction>
</comment>
<dbReference type="PROSITE" id="PS50109">
    <property type="entry name" value="HIS_KIN"/>
    <property type="match status" value="1"/>
</dbReference>
<evidence type="ECO:0000256" key="8">
    <source>
        <dbReference type="ARBA" id="ARBA00022777"/>
    </source>
</evidence>
<dbReference type="PROSITE" id="PS50885">
    <property type="entry name" value="HAMP"/>
    <property type="match status" value="1"/>
</dbReference>
<evidence type="ECO:0000313" key="17">
    <source>
        <dbReference type="Proteomes" id="UP001476950"/>
    </source>
</evidence>
<dbReference type="SUPFAM" id="SSF158472">
    <property type="entry name" value="HAMP domain-like"/>
    <property type="match status" value="1"/>
</dbReference>
<dbReference type="InterPro" id="IPR003661">
    <property type="entry name" value="HisK_dim/P_dom"/>
</dbReference>
<dbReference type="EC" id="2.7.13.3" evidence="3"/>
<evidence type="ECO:0000256" key="9">
    <source>
        <dbReference type="ARBA" id="ARBA00022989"/>
    </source>
</evidence>
<feature type="domain" description="HAMP" evidence="15">
    <location>
        <begin position="379"/>
        <end position="429"/>
    </location>
</feature>
<dbReference type="InterPro" id="IPR036097">
    <property type="entry name" value="HisK_dim/P_sf"/>
</dbReference>
<dbReference type="Pfam" id="PF02743">
    <property type="entry name" value="dCache_1"/>
    <property type="match status" value="1"/>
</dbReference>
<evidence type="ECO:0000256" key="5">
    <source>
        <dbReference type="ARBA" id="ARBA00022553"/>
    </source>
</evidence>
<dbReference type="Gene3D" id="1.10.287.130">
    <property type="match status" value="1"/>
</dbReference>
<keyword evidence="12" id="KW-0175">Coiled coil</keyword>
<dbReference type="InterPro" id="IPR004358">
    <property type="entry name" value="Sig_transdc_His_kin-like_C"/>
</dbReference>
<dbReference type="InterPro" id="IPR003594">
    <property type="entry name" value="HATPase_dom"/>
</dbReference>
<dbReference type="CDD" id="cd00075">
    <property type="entry name" value="HATPase"/>
    <property type="match status" value="1"/>
</dbReference>
<dbReference type="SUPFAM" id="SSF55874">
    <property type="entry name" value="ATPase domain of HSP90 chaperone/DNA topoisomerase II/histidine kinase"/>
    <property type="match status" value="1"/>
</dbReference>
<dbReference type="Pfam" id="PF00512">
    <property type="entry name" value="HisKA"/>
    <property type="match status" value="1"/>
</dbReference>
<evidence type="ECO:0000256" key="4">
    <source>
        <dbReference type="ARBA" id="ARBA00022475"/>
    </source>
</evidence>
<dbReference type="PANTHER" id="PTHR43547:SF2">
    <property type="entry name" value="HYBRID SIGNAL TRANSDUCTION HISTIDINE KINASE C"/>
    <property type="match status" value="1"/>
</dbReference>
<dbReference type="Gene3D" id="1.10.8.500">
    <property type="entry name" value="HAMP domain in histidine kinase"/>
    <property type="match status" value="1"/>
</dbReference>
<evidence type="ECO:0000259" key="14">
    <source>
        <dbReference type="PROSITE" id="PS50109"/>
    </source>
</evidence>
<evidence type="ECO:0000256" key="11">
    <source>
        <dbReference type="ARBA" id="ARBA00023136"/>
    </source>
</evidence>
<keyword evidence="6" id="KW-0808">Transferase</keyword>
<feature type="transmembrane region" description="Helical" evidence="13">
    <location>
        <begin position="20"/>
        <end position="41"/>
    </location>
</feature>
<dbReference type="InterPro" id="IPR003660">
    <property type="entry name" value="HAMP_dom"/>
</dbReference>
<protein>
    <recommendedName>
        <fullName evidence="3">histidine kinase</fullName>
        <ecNumber evidence="3">2.7.13.3</ecNumber>
    </recommendedName>
</protein>
<evidence type="ECO:0000256" key="2">
    <source>
        <dbReference type="ARBA" id="ARBA00004651"/>
    </source>
</evidence>
<reference evidence="16 17" key="1">
    <citation type="submission" date="2022-04" db="EMBL/GenBank/DDBJ databases">
        <title>Positive selection, recombination, and allopatry shape intraspecific diversity of widespread and dominant cyanobacteria.</title>
        <authorList>
            <person name="Wei J."/>
            <person name="Shu W."/>
            <person name="Hu C."/>
        </authorList>
    </citation>
    <scope>NUCLEOTIDE SEQUENCE [LARGE SCALE GENOMIC DNA]</scope>
    <source>
        <strain evidence="16 17">AS-A4</strain>
    </source>
</reference>
<keyword evidence="16" id="KW-0547">Nucleotide-binding</keyword>
<dbReference type="PANTHER" id="PTHR43547">
    <property type="entry name" value="TWO-COMPONENT HISTIDINE KINASE"/>
    <property type="match status" value="1"/>
</dbReference>
<gene>
    <name evidence="16" type="ORF">NDI38_17280</name>
</gene>
<keyword evidence="8" id="KW-0418">Kinase</keyword>
<feature type="domain" description="Histidine kinase" evidence="14">
    <location>
        <begin position="638"/>
        <end position="862"/>
    </location>
</feature>
<organism evidence="16 17">
    <name type="scientific">Stenomitos frigidus AS-A4</name>
    <dbReference type="NCBI Taxonomy" id="2933935"/>
    <lineage>
        <taxon>Bacteria</taxon>
        <taxon>Bacillati</taxon>
        <taxon>Cyanobacteriota</taxon>
        <taxon>Cyanophyceae</taxon>
        <taxon>Leptolyngbyales</taxon>
        <taxon>Leptolyngbyaceae</taxon>
        <taxon>Stenomitos</taxon>
    </lineage>
</organism>
<dbReference type="Pfam" id="PF02518">
    <property type="entry name" value="HATPase_c"/>
    <property type="match status" value="1"/>
</dbReference>
<dbReference type="SMART" id="SM00387">
    <property type="entry name" value="HATPase_c"/>
    <property type="match status" value="1"/>
</dbReference>
<keyword evidence="7 13" id="KW-0812">Transmembrane</keyword>
<dbReference type="SUPFAM" id="SSF55781">
    <property type="entry name" value="GAF domain-like"/>
    <property type="match status" value="1"/>
</dbReference>
<dbReference type="InterPro" id="IPR005467">
    <property type="entry name" value="His_kinase_dom"/>
</dbReference>
<comment type="subcellular location">
    <subcellularLocation>
        <location evidence="2">Cell membrane</location>
        <topology evidence="2">Multi-pass membrane protein</topology>
    </subcellularLocation>
</comment>
<accession>A0ABV0KLV6</accession>
<evidence type="ECO:0000256" key="13">
    <source>
        <dbReference type="SAM" id="Phobius"/>
    </source>
</evidence>
<dbReference type="SMART" id="SM00388">
    <property type="entry name" value="HisKA"/>
    <property type="match status" value="1"/>
</dbReference>
<dbReference type="SMART" id="SM00304">
    <property type="entry name" value="HAMP"/>
    <property type="match status" value="1"/>
</dbReference>
<proteinExistence type="predicted"/>
<dbReference type="InterPro" id="IPR003018">
    <property type="entry name" value="GAF"/>
</dbReference>
<dbReference type="Gene3D" id="3.30.565.10">
    <property type="entry name" value="Histidine kinase-like ATPase, C-terminal domain"/>
    <property type="match status" value="1"/>
</dbReference>
<comment type="caution">
    <text evidence="16">The sequence shown here is derived from an EMBL/GenBank/DDBJ whole genome shotgun (WGS) entry which is preliminary data.</text>
</comment>
<dbReference type="Proteomes" id="UP001476950">
    <property type="component" value="Unassembled WGS sequence"/>
</dbReference>
<evidence type="ECO:0000256" key="3">
    <source>
        <dbReference type="ARBA" id="ARBA00012438"/>
    </source>
</evidence>
<keyword evidence="5" id="KW-0597">Phosphoprotein</keyword>
<dbReference type="Gene3D" id="3.30.450.40">
    <property type="match status" value="1"/>
</dbReference>
<name>A0ABV0KLV6_9CYAN</name>
<evidence type="ECO:0000256" key="7">
    <source>
        <dbReference type="ARBA" id="ARBA00022692"/>
    </source>
</evidence>
<evidence type="ECO:0000256" key="10">
    <source>
        <dbReference type="ARBA" id="ARBA00023012"/>
    </source>
</evidence>
<dbReference type="InterPro" id="IPR033479">
    <property type="entry name" value="dCache_1"/>
</dbReference>
<dbReference type="CDD" id="cd12913">
    <property type="entry name" value="PDC1_MCP_like"/>
    <property type="match status" value="1"/>
</dbReference>
<keyword evidence="16" id="KW-0067">ATP-binding</keyword>
<keyword evidence="10" id="KW-0902">Two-component regulatory system</keyword>
<keyword evidence="9 13" id="KW-1133">Transmembrane helix</keyword>
<keyword evidence="11 13" id="KW-0472">Membrane</keyword>
<dbReference type="Pfam" id="PF00672">
    <property type="entry name" value="HAMP"/>
    <property type="match status" value="1"/>
</dbReference>
<dbReference type="PRINTS" id="PR00344">
    <property type="entry name" value="BCTRLSENSOR"/>
</dbReference>
<dbReference type="RefSeq" id="WP_190449364.1">
    <property type="nucleotide sequence ID" value="NZ_JAMPLM010000015.1"/>
</dbReference>
<dbReference type="CDD" id="cd06225">
    <property type="entry name" value="HAMP"/>
    <property type="match status" value="1"/>
</dbReference>
<dbReference type="SMART" id="SM00065">
    <property type="entry name" value="GAF"/>
    <property type="match status" value="1"/>
</dbReference>
<dbReference type="InterPro" id="IPR029016">
    <property type="entry name" value="GAF-like_dom_sf"/>
</dbReference>
<dbReference type="EMBL" id="JAMPLM010000015">
    <property type="protein sequence ID" value="MEP1060190.1"/>
    <property type="molecule type" value="Genomic_DNA"/>
</dbReference>
<dbReference type="Pfam" id="PF01590">
    <property type="entry name" value="GAF"/>
    <property type="match status" value="1"/>
</dbReference>
<dbReference type="SUPFAM" id="SSF47384">
    <property type="entry name" value="Homodimeric domain of signal transducing histidine kinase"/>
    <property type="match status" value="1"/>
</dbReference>
<dbReference type="Gene3D" id="3.30.450.20">
    <property type="entry name" value="PAS domain"/>
    <property type="match status" value="2"/>
</dbReference>
<dbReference type="CDD" id="cd00082">
    <property type="entry name" value="HisKA"/>
    <property type="match status" value="1"/>
</dbReference>
<dbReference type="InterPro" id="IPR036890">
    <property type="entry name" value="HATPase_C_sf"/>
</dbReference>
<evidence type="ECO:0000256" key="6">
    <source>
        <dbReference type="ARBA" id="ARBA00022679"/>
    </source>
</evidence>
<feature type="coiled-coil region" evidence="12">
    <location>
        <begin position="421"/>
        <end position="448"/>
    </location>
</feature>
<evidence type="ECO:0000256" key="1">
    <source>
        <dbReference type="ARBA" id="ARBA00000085"/>
    </source>
</evidence>
<keyword evidence="4" id="KW-1003">Cell membrane</keyword>
<evidence type="ECO:0000313" key="16">
    <source>
        <dbReference type="EMBL" id="MEP1060190.1"/>
    </source>
</evidence>
<keyword evidence="17" id="KW-1185">Reference proteome</keyword>
<evidence type="ECO:0000256" key="12">
    <source>
        <dbReference type="SAM" id="Coils"/>
    </source>
</evidence>